<evidence type="ECO:0000313" key="2">
    <source>
        <dbReference type="Proteomes" id="UP000184080"/>
    </source>
</evidence>
<dbReference type="AlphaFoldDB" id="A0A1M6GGH3"/>
<dbReference type="OrthoDB" id="9803578at2"/>
<dbReference type="Pfam" id="PF00756">
    <property type="entry name" value="Esterase"/>
    <property type="match status" value="1"/>
</dbReference>
<dbReference type="PANTHER" id="PTHR48098:SF1">
    <property type="entry name" value="DIACYLGLYCEROL ACYLTRANSFERASE_MYCOLYLTRANSFERASE AG85A"/>
    <property type="match status" value="1"/>
</dbReference>
<name>A0A1M6GGH3_9CLOT</name>
<organism evidence="1 2">
    <name type="scientific">Clostridium amylolyticum</name>
    <dbReference type="NCBI Taxonomy" id="1121298"/>
    <lineage>
        <taxon>Bacteria</taxon>
        <taxon>Bacillati</taxon>
        <taxon>Bacillota</taxon>
        <taxon>Clostridia</taxon>
        <taxon>Eubacteriales</taxon>
        <taxon>Clostridiaceae</taxon>
        <taxon>Clostridium</taxon>
    </lineage>
</organism>
<gene>
    <name evidence="1" type="ORF">SAMN05444401_2110</name>
</gene>
<sequence length="266" mass="30596">MARFIGNIYSAALRMTTQLTVILPEASEDVTPEFFGEPKVLYLLHGLSGNSLEWARFSKIEYYAKKYNFIIIMPEVQRSFYMDGYYGAKYFTFVADELPEICKRWFNITTLREKTFIAGESMGGYGAVKIGLKRPEKFAGVGTLSGVLDFKRFIEDSLKGNIQGLFPFEVEALLGPNGLLPESEDTIELVRKTVKLEDRPRLIQICGTEDFLYEDNLKFREAAYSSGYGHTYMEWKGEHAWPFWDVAIQRVFQYFCGLDVKKSPIY</sequence>
<dbReference type="GO" id="GO:0016747">
    <property type="term" value="F:acyltransferase activity, transferring groups other than amino-acyl groups"/>
    <property type="evidence" value="ECO:0007669"/>
    <property type="project" value="TreeGrafter"/>
</dbReference>
<keyword evidence="2" id="KW-1185">Reference proteome</keyword>
<dbReference type="InterPro" id="IPR000801">
    <property type="entry name" value="Esterase-like"/>
</dbReference>
<dbReference type="GO" id="GO:0016787">
    <property type="term" value="F:hydrolase activity"/>
    <property type="evidence" value="ECO:0007669"/>
    <property type="project" value="UniProtKB-KW"/>
</dbReference>
<keyword evidence="1" id="KW-0378">Hydrolase</keyword>
<dbReference type="InterPro" id="IPR050583">
    <property type="entry name" value="Mycobacterial_A85_antigen"/>
</dbReference>
<dbReference type="RefSeq" id="WP_073006274.1">
    <property type="nucleotide sequence ID" value="NZ_FQZO01000003.1"/>
</dbReference>
<proteinExistence type="predicted"/>
<dbReference type="PANTHER" id="PTHR48098">
    <property type="entry name" value="ENTEROCHELIN ESTERASE-RELATED"/>
    <property type="match status" value="1"/>
</dbReference>
<evidence type="ECO:0000313" key="1">
    <source>
        <dbReference type="EMBL" id="SHJ09074.1"/>
    </source>
</evidence>
<dbReference type="Proteomes" id="UP000184080">
    <property type="component" value="Unassembled WGS sequence"/>
</dbReference>
<accession>A0A1M6GGH3</accession>
<dbReference type="EMBL" id="FQZO01000003">
    <property type="protein sequence ID" value="SHJ09074.1"/>
    <property type="molecule type" value="Genomic_DNA"/>
</dbReference>
<protein>
    <submittedName>
        <fullName evidence="1">S-formylglutathione hydrolase FrmB</fullName>
    </submittedName>
</protein>
<dbReference type="Gene3D" id="3.40.50.1820">
    <property type="entry name" value="alpha/beta hydrolase"/>
    <property type="match status" value="1"/>
</dbReference>
<dbReference type="InterPro" id="IPR029058">
    <property type="entry name" value="AB_hydrolase_fold"/>
</dbReference>
<dbReference type="STRING" id="1121298.SAMN05444401_2110"/>
<dbReference type="SUPFAM" id="SSF53474">
    <property type="entry name" value="alpha/beta-Hydrolases"/>
    <property type="match status" value="1"/>
</dbReference>
<reference evidence="1 2" key="1">
    <citation type="submission" date="2016-11" db="EMBL/GenBank/DDBJ databases">
        <authorList>
            <person name="Jaros S."/>
            <person name="Januszkiewicz K."/>
            <person name="Wedrychowicz H."/>
        </authorList>
    </citation>
    <scope>NUCLEOTIDE SEQUENCE [LARGE SCALE GENOMIC DNA]</scope>
    <source>
        <strain evidence="1 2">DSM 21864</strain>
    </source>
</reference>